<name>A0A0F9W4C1_9ZZZZ</name>
<organism evidence="1">
    <name type="scientific">marine sediment metagenome</name>
    <dbReference type="NCBI Taxonomy" id="412755"/>
    <lineage>
        <taxon>unclassified sequences</taxon>
        <taxon>metagenomes</taxon>
        <taxon>ecological metagenomes</taxon>
    </lineage>
</organism>
<reference evidence="1" key="1">
    <citation type="journal article" date="2015" name="Nature">
        <title>Complex archaea that bridge the gap between prokaryotes and eukaryotes.</title>
        <authorList>
            <person name="Spang A."/>
            <person name="Saw J.H."/>
            <person name="Jorgensen S.L."/>
            <person name="Zaremba-Niedzwiedzka K."/>
            <person name="Martijn J."/>
            <person name="Lind A.E."/>
            <person name="van Eijk R."/>
            <person name="Schleper C."/>
            <person name="Guy L."/>
            <person name="Ettema T.J."/>
        </authorList>
    </citation>
    <scope>NUCLEOTIDE SEQUENCE</scope>
</reference>
<dbReference type="EMBL" id="LAZR01000230">
    <property type="protein sequence ID" value="KKN80501.1"/>
    <property type="molecule type" value="Genomic_DNA"/>
</dbReference>
<comment type="caution">
    <text evidence="1">The sequence shown here is derived from an EMBL/GenBank/DDBJ whole genome shotgun (WGS) entry which is preliminary data.</text>
</comment>
<evidence type="ECO:0008006" key="2">
    <source>
        <dbReference type="Google" id="ProtNLM"/>
    </source>
</evidence>
<evidence type="ECO:0000313" key="1">
    <source>
        <dbReference type="EMBL" id="KKN80501.1"/>
    </source>
</evidence>
<proteinExistence type="predicted"/>
<sequence>MDLFGNGTFFHCHIAKVELMRFRSFHSQTESFWRQQKEELHKDYQSKIQDSLEESHDEISHDYAWEQYQTVTPEFHRESLLISLYNFLEHQMNTLCEKLAVSIDSKIELRDLNGKGVERAKLYLTKMVGIDFNKVEMEWSHIQDINKVRNCIVHNGGKIPSNTSDKLHGVIRKYPKLKKAEAGYLSVESDLIDDFIATLLVFFDGLEKEVDRYGSTKSAGDSLG</sequence>
<protein>
    <recommendedName>
        <fullName evidence="2">RiboL-PSP-HEPN domain-containing protein</fullName>
    </recommendedName>
</protein>
<dbReference type="AlphaFoldDB" id="A0A0F9W4C1"/>
<accession>A0A0F9W4C1</accession>
<gene>
    <name evidence="1" type="ORF">LCGC14_0329460</name>
</gene>